<feature type="compositionally biased region" description="Acidic residues" evidence="3">
    <location>
        <begin position="564"/>
        <end position="580"/>
    </location>
</feature>
<dbReference type="Proteomes" id="UP001174694">
    <property type="component" value="Unassembled WGS sequence"/>
</dbReference>
<proteinExistence type="predicted"/>
<evidence type="ECO:0000313" key="5">
    <source>
        <dbReference type="EMBL" id="KAJ9149274.1"/>
    </source>
</evidence>
<dbReference type="Gene3D" id="3.30.70.270">
    <property type="match status" value="1"/>
</dbReference>
<dbReference type="Pfam" id="PF11799">
    <property type="entry name" value="IMS_C"/>
    <property type="match status" value="1"/>
</dbReference>
<sequence>MTQFRQQLSRPKQPQRNDDRVILHFDYDCFYAQVVENRQPALRALPLGIKQKSILATCNYEARRRGVKKLMLISEARKICPELVLSDGEDLSAFRDVSKRLYGLLRPYSWSGRVERLGLDEVFLDVTDLVAYNVSLLNRNDLANSFFCLSREDPEQGFPFDASALAGCVVGGMYDAQDALNDPLYVRLLLASHLARFLRLRVEEEGYTSACGVSTNKVLAKLVGNRNKPRNQTTLLTLQEGDVQSFMDTHGLRSVPGFGSRITHTLESYMLGGVAKTDTFTTGSTFTVGEARARADMSPALLEKLLGGPGSERGIGDRIWALLHGVDDSEVKPASNVPTQISIEDTYQSRGLTDLNEITRELRALAASLLRRMRVDLLEEDGAAGWRWVARPKTLRLSTRPKTTPAEGKPYNYARASRSQPLPGFVFSIAATATAAAAGNRGEDDLPAIAERLVAECLLPMFHRLNPRPEGGWHIGMINICAANMVLSGTDDGAASGRDISAMFRRQDEVLREFRVRSDDDEDDDARDPQPASPMAAATRGDKIAPAVEAVLVDDEALAPSRSDEEDEASDPEDSWDGDGSELCPRCGHYVPVFAATAHDRYHMLGD</sequence>
<evidence type="ECO:0000259" key="4">
    <source>
        <dbReference type="PROSITE" id="PS50173"/>
    </source>
</evidence>
<dbReference type="AlphaFoldDB" id="A0AA38S265"/>
<dbReference type="InterPro" id="IPR043502">
    <property type="entry name" value="DNA/RNA_pol_sf"/>
</dbReference>
<dbReference type="PANTHER" id="PTHR46404">
    <property type="entry name" value="DNA POLYMERASE IOTA"/>
    <property type="match status" value="1"/>
</dbReference>
<accession>A0AA38S265</accession>
<feature type="region of interest" description="Disordered" evidence="3">
    <location>
        <begin position="515"/>
        <end position="541"/>
    </location>
</feature>
<reference evidence="5" key="1">
    <citation type="submission" date="2022-07" db="EMBL/GenBank/DDBJ databases">
        <title>Fungi with potential for degradation of polypropylene.</title>
        <authorList>
            <person name="Gostincar C."/>
        </authorList>
    </citation>
    <scope>NUCLEOTIDE SEQUENCE</scope>
    <source>
        <strain evidence="5">EXF-13308</strain>
    </source>
</reference>
<dbReference type="EMBL" id="JANBVO010000010">
    <property type="protein sequence ID" value="KAJ9149274.1"/>
    <property type="molecule type" value="Genomic_DNA"/>
</dbReference>
<comment type="caution">
    <text evidence="5">The sequence shown here is derived from an EMBL/GenBank/DDBJ whole genome shotgun (WGS) entry which is preliminary data.</text>
</comment>
<dbReference type="FunFam" id="3.40.1170.60:FF:000006">
    <property type="entry name" value="DNA polymerase iota"/>
    <property type="match status" value="1"/>
</dbReference>
<feature type="domain" description="UmuC" evidence="4">
    <location>
        <begin position="22"/>
        <end position="259"/>
    </location>
</feature>
<dbReference type="PANTHER" id="PTHR46404:SF1">
    <property type="entry name" value="DNA POLYMERASE IOTA"/>
    <property type="match status" value="1"/>
</dbReference>
<dbReference type="InterPro" id="IPR036775">
    <property type="entry name" value="DNA_pol_Y-fam_lit_finger_sf"/>
</dbReference>
<protein>
    <submittedName>
        <fullName evidence="5">DNA polymerase iota</fullName>
    </submittedName>
</protein>
<dbReference type="SUPFAM" id="SSF56672">
    <property type="entry name" value="DNA/RNA polymerases"/>
    <property type="match status" value="1"/>
</dbReference>
<name>A0AA38S265_9PEZI</name>
<evidence type="ECO:0000313" key="6">
    <source>
        <dbReference type="Proteomes" id="UP001174694"/>
    </source>
</evidence>
<feature type="region of interest" description="Disordered" evidence="3">
    <location>
        <begin position="555"/>
        <end position="582"/>
    </location>
</feature>
<dbReference type="InterPro" id="IPR001126">
    <property type="entry name" value="UmuC"/>
</dbReference>
<dbReference type="GO" id="GO:0006281">
    <property type="term" value="P:DNA repair"/>
    <property type="evidence" value="ECO:0007669"/>
    <property type="project" value="InterPro"/>
</dbReference>
<dbReference type="Gene3D" id="3.30.1490.100">
    <property type="entry name" value="DNA polymerase, Y-family, little finger domain"/>
    <property type="match status" value="1"/>
</dbReference>
<keyword evidence="2" id="KW-0496">Mitochondrion</keyword>
<gene>
    <name evidence="5" type="ORF">NKR23_g4428</name>
</gene>
<evidence type="ECO:0000256" key="2">
    <source>
        <dbReference type="ARBA" id="ARBA00023128"/>
    </source>
</evidence>
<dbReference type="Gene3D" id="3.40.1170.60">
    <property type="match status" value="1"/>
</dbReference>
<dbReference type="InterPro" id="IPR017961">
    <property type="entry name" value="DNA_pol_Y-fam_little_finger"/>
</dbReference>
<comment type="subcellular location">
    <subcellularLocation>
        <location evidence="1">Mitochondrion</location>
    </subcellularLocation>
</comment>
<evidence type="ECO:0000256" key="3">
    <source>
        <dbReference type="SAM" id="MobiDB-lite"/>
    </source>
</evidence>
<dbReference type="GO" id="GO:0003684">
    <property type="term" value="F:damaged DNA binding"/>
    <property type="evidence" value="ECO:0007669"/>
    <property type="project" value="InterPro"/>
</dbReference>
<dbReference type="InterPro" id="IPR043128">
    <property type="entry name" value="Rev_trsase/Diguanyl_cyclase"/>
</dbReference>
<keyword evidence="6" id="KW-1185">Reference proteome</keyword>
<dbReference type="Pfam" id="PF00817">
    <property type="entry name" value="IMS"/>
    <property type="match status" value="1"/>
</dbReference>
<evidence type="ECO:0000256" key="1">
    <source>
        <dbReference type="ARBA" id="ARBA00004173"/>
    </source>
</evidence>
<organism evidence="5 6">
    <name type="scientific">Pleurostoma richardsiae</name>
    <dbReference type="NCBI Taxonomy" id="41990"/>
    <lineage>
        <taxon>Eukaryota</taxon>
        <taxon>Fungi</taxon>
        <taxon>Dikarya</taxon>
        <taxon>Ascomycota</taxon>
        <taxon>Pezizomycotina</taxon>
        <taxon>Sordariomycetes</taxon>
        <taxon>Sordariomycetidae</taxon>
        <taxon>Calosphaeriales</taxon>
        <taxon>Pleurostomataceae</taxon>
        <taxon>Pleurostoma</taxon>
    </lineage>
</organism>
<dbReference type="PROSITE" id="PS50173">
    <property type="entry name" value="UMUC"/>
    <property type="match status" value="1"/>
</dbReference>
<dbReference type="GO" id="GO:0003887">
    <property type="term" value="F:DNA-directed DNA polymerase activity"/>
    <property type="evidence" value="ECO:0007669"/>
    <property type="project" value="TreeGrafter"/>
</dbReference>
<dbReference type="GO" id="GO:0005739">
    <property type="term" value="C:mitochondrion"/>
    <property type="evidence" value="ECO:0007669"/>
    <property type="project" value="UniProtKB-SubCell"/>
</dbReference>
<dbReference type="GO" id="GO:0070987">
    <property type="term" value="P:error-free translesion synthesis"/>
    <property type="evidence" value="ECO:0007669"/>
    <property type="project" value="UniProtKB-ARBA"/>
</dbReference>